<keyword evidence="4 12" id="KW-0812">Transmembrane</keyword>
<keyword evidence="15" id="KW-1185">Reference proteome</keyword>
<evidence type="ECO:0000256" key="13">
    <source>
        <dbReference type="SAM" id="Phobius"/>
    </source>
</evidence>
<protein>
    <submittedName>
        <fullName evidence="14">Uncharacterized protein</fullName>
    </submittedName>
</protein>
<evidence type="ECO:0000256" key="3">
    <source>
        <dbReference type="ARBA" id="ARBA00022461"/>
    </source>
</evidence>
<evidence type="ECO:0000256" key="1">
    <source>
        <dbReference type="ARBA" id="ARBA00004141"/>
    </source>
</evidence>
<reference evidence="14 15" key="1">
    <citation type="submission" date="2024-04" db="EMBL/GenBank/DDBJ databases">
        <authorList>
            <consortium name="Genoscope - CEA"/>
            <person name="William W."/>
        </authorList>
    </citation>
    <scope>NUCLEOTIDE SEQUENCE [LARGE SCALE GENOMIC DNA]</scope>
</reference>
<dbReference type="PANTHER" id="PTHR11690">
    <property type="entry name" value="AMILORIDE-SENSITIVE SODIUM CHANNEL-RELATED"/>
    <property type="match status" value="1"/>
</dbReference>
<proteinExistence type="inferred from homology"/>
<keyword evidence="7 12" id="KW-0406">Ion transport</keyword>
<keyword evidence="8 13" id="KW-0472">Membrane</keyword>
<evidence type="ECO:0000256" key="6">
    <source>
        <dbReference type="ARBA" id="ARBA00023053"/>
    </source>
</evidence>
<accession>A0AAV2IA52</accession>
<keyword evidence="5 13" id="KW-1133">Transmembrane helix</keyword>
<dbReference type="GO" id="GO:0015280">
    <property type="term" value="F:ligand-gated sodium channel activity"/>
    <property type="evidence" value="ECO:0007669"/>
    <property type="project" value="TreeGrafter"/>
</dbReference>
<organism evidence="14 15">
    <name type="scientific">Lymnaea stagnalis</name>
    <name type="common">Great pond snail</name>
    <name type="synonym">Helix stagnalis</name>
    <dbReference type="NCBI Taxonomy" id="6523"/>
    <lineage>
        <taxon>Eukaryota</taxon>
        <taxon>Metazoa</taxon>
        <taxon>Spiralia</taxon>
        <taxon>Lophotrochozoa</taxon>
        <taxon>Mollusca</taxon>
        <taxon>Gastropoda</taxon>
        <taxon>Heterobranchia</taxon>
        <taxon>Euthyneura</taxon>
        <taxon>Panpulmonata</taxon>
        <taxon>Hygrophila</taxon>
        <taxon>Lymnaeoidea</taxon>
        <taxon>Lymnaeidae</taxon>
        <taxon>Lymnaea</taxon>
    </lineage>
</organism>
<comment type="similarity">
    <text evidence="12">Belongs to the amiloride-sensitive sodium channel (TC 1.A.6) family.</text>
</comment>
<dbReference type="FunFam" id="1.10.287.770:FF:000001">
    <property type="entry name" value="Acid-sensing ion channel subunit 1"/>
    <property type="match status" value="1"/>
</dbReference>
<dbReference type="Proteomes" id="UP001497497">
    <property type="component" value="Unassembled WGS sequence"/>
</dbReference>
<gene>
    <name evidence="14" type="ORF">GSLYS_00015016001</name>
</gene>
<evidence type="ECO:0000256" key="4">
    <source>
        <dbReference type="ARBA" id="ARBA00022692"/>
    </source>
</evidence>
<comment type="caution">
    <text evidence="14">The sequence shown here is derived from an EMBL/GenBank/DDBJ whole genome shotgun (WGS) entry which is preliminary data.</text>
</comment>
<dbReference type="PANTHER" id="PTHR11690:SF248">
    <property type="entry name" value="PICKPOCKET 17, ISOFORM A"/>
    <property type="match status" value="1"/>
</dbReference>
<evidence type="ECO:0000256" key="2">
    <source>
        <dbReference type="ARBA" id="ARBA00022448"/>
    </source>
</evidence>
<keyword evidence="9" id="KW-0325">Glycoprotein</keyword>
<keyword evidence="11 12" id="KW-0407">Ion channel</keyword>
<feature type="transmembrane region" description="Helical" evidence="13">
    <location>
        <begin position="53"/>
        <end position="73"/>
    </location>
</feature>
<dbReference type="Pfam" id="PF00858">
    <property type="entry name" value="ASC"/>
    <property type="match status" value="1"/>
</dbReference>
<comment type="subcellular location">
    <subcellularLocation>
        <location evidence="1">Membrane</location>
        <topology evidence="1">Multi-pass membrane protein</topology>
    </subcellularLocation>
</comment>
<keyword evidence="6" id="KW-0915">Sodium</keyword>
<dbReference type="PRINTS" id="PR01078">
    <property type="entry name" value="AMINACHANNEL"/>
</dbReference>
<evidence type="ECO:0000256" key="12">
    <source>
        <dbReference type="RuleBase" id="RU000679"/>
    </source>
</evidence>
<evidence type="ECO:0000313" key="14">
    <source>
        <dbReference type="EMBL" id="CAL1541410.1"/>
    </source>
</evidence>
<evidence type="ECO:0000256" key="8">
    <source>
        <dbReference type="ARBA" id="ARBA00023136"/>
    </source>
</evidence>
<evidence type="ECO:0000256" key="10">
    <source>
        <dbReference type="ARBA" id="ARBA00023201"/>
    </source>
</evidence>
<evidence type="ECO:0000256" key="5">
    <source>
        <dbReference type="ARBA" id="ARBA00022989"/>
    </source>
</evidence>
<sequence>PNKKAPDEDRSSVSERDSYGNGFLRILSDYGDKASLNGVVFIKTARSPLVRTVWAFLLLAAVGAMTYHLYTLFAKYFAYKKHTQVNIGFSTLNFPAVTVCNVNIMRKNEVRCPLRQWRSWGLFPLSHQSIKVSQEIQDLLAEVSYQTLLSQAELFDPEYDYVDYEAHYETDYETDYEADYGHEEESDRTWEAESNASSLSTVEDIFRDMFSKLPNNFNTRHSAKYGNCYTLDNDKFISRKSGPSGGLEMILYLETNEYLEGITSGKGAQVVIHEQGTLPFPDDEGIAVTAGEQTMIGLKQVMQISRLDGVYGPCKSVDDFKLKYKIKYTRNSCLKICKQNLIMQTCQCYDEIYQDINDVMKISDKNIPCRNASQLTCVTMVKWTFEDTASSCACDSPCSEKAYGRNVASRMWPSKSVADVMVNSMCTTKQTLCDELRSRNDLQDDFIKLNIYYEELNFEELEEQIDYEFTQLLSDVGGTIGLWIGLSVLSMCELFHVLMQICHHTLRGNR</sequence>
<dbReference type="GO" id="GO:0005886">
    <property type="term" value="C:plasma membrane"/>
    <property type="evidence" value="ECO:0007669"/>
    <property type="project" value="TreeGrafter"/>
</dbReference>
<keyword evidence="3 12" id="KW-0894">Sodium channel</keyword>
<keyword evidence="10 12" id="KW-0739">Sodium transport</keyword>
<name>A0AAV2IA52_LYMST</name>
<evidence type="ECO:0000256" key="11">
    <source>
        <dbReference type="ARBA" id="ARBA00023303"/>
    </source>
</evidence>
<evidence type="ECO:0000256" key="7">
    <source>
        <dbReference type="ARBA" id="ARBA00023065"/>
    </source>
</evidence>
<dbReference type="AlphaFoldDB" id="A0AAV2IA52"/>
<keyword evidence="2 12" id="KW-0813">Transport</keyword>
<evidence type="ECO:0000313" key="15">
    <source>
        <dbReference type="Proteomes" id="UP001497497"/>
    </source>
</evidence>
<feature type="non-terminal residue" evidence="14">
    <location>
        <position position="1"/>
    </location>
</feature>
<dbReference type="Gene3D" id="2.60.470.10">
    <property type="entry name" value="Acid-sensing ion channels like domains"/>
    <property type="match status" value="1"/>
</dbReference>
<dbReference type="Gene3D" id="1.10.287.770">
    <property type="entry name" value="YojJ-like"/>
    <property type="match status" value="1"/>
</dbReference>
<dbReference type="EMBL" id="CAXITT010000430">
    <property type="protein sequence ID" value="CAL1541410.1"/>
    <property type="molecule type" value="Genomic_DNA"/>
</dbReference>
<dbReference type="InterPro" id="IPR001873">
    <property type="entry name" value="ENaC"/>
</dbReference>
<evidence type="ECO:0000256" key="9">
    <source>
        <dbReference type="ARBA" id="ARBA00023180"/>
    </source>
</evidence>